<evidence type="ECO:0000256" key="1">
    <source>
        <dbReference type="ARBA" id="ARBA00004442"/>
    </source>
</evidence>
<dbReference type="PANTHER" id="PTHR30026">
    <property type="entry name" value="OUTER MEMBRANE PROTEIN TOLC"/>
    <property type="match status" value="1"/>
</dbReference>
<name>A0ABY2LMI8_9LEPT</name>
<keyword evidence="5" id="KW-0812">Transmembrane</keyword>
<keyword evidence="4" id="KW-1134">Transmembrane beta strand</keyword>
<dbReference type="InterPro" id="IPR051906">
    <property type="entry name" value="TolC-like"/>
</dbReference>
<evidence type="ECO:0000256" key="2">
    <source>
        <dbReference type="ARBA" id="ARBA00007613"/>
    </source>
</evidence>
<protein>
    <submittedName>
        <fullName evidence="8">TolC family protein</fullName>
    </submittedName>
</protein>
<organism evidence="8 9">
    <name type="scientific">Leptospira montravelensis</name>
    <dbReference type="NCBI Taxonomy" id="2484961"/>
    <lineage>
        <taxon>Bacteria</taxon>
        <taxon>Pseudomonadati</taxon>
        <taxon>Spirochaetota</taxon>
        <taxon>Spirochaetia</taxon>
        <taxon>Leptospirales</taxon>
        <taxon>Leptospiraceae</taxon>
        <taxon>Leptospira</taxon>
    </lineage>
</organism>
<reference evidence="9" key="1">
    <citation type="journal article" date="2019" name="PLoS Negl. Trop. Dis.">
        <title>Revisiting the worldwide diversity of Leptospira species in the environment.</title>
        <authorList>
            <person name="Vincent A.T."/>
            <person name="Schiettekatte O."/>
            <person name="Bourhy P."/>
            <person name="Veyrier F.J."/>
            <person name="Picardeau M."/>
        </authorList>
    </citation>
    <scope>NUCLEOTIDE SEQUENCE [LARGE SCALE GENOMIC DNA]</scope>
    <source>
        <strain evidence="9">201800278</strain>
    </source>
</reference>
<proteinExistence type="inferred from homology"/>
<evidence type="ECO:0000313" key="8">
    <source>
        <dbReference type="EMBL" id="TGK95016.1"/>
    </source>
</evidence>
<gene>
    <name evidence="8" type="ORF">EHQ31_18380</name>
</gene>
<dbReference type="PANTHER" id="PTHR30026:SF20">
    <property type="entry name" value="OUTER MEMBRANE PROTEIN TOLC"/>
    <property type="match status" value="1"/>
</dbReference>
<dbReference type="InterPro" id="IPR003423">
    <property type="entry name" value="OMP_efflux"/>
</dbReference>
<comment type="subcellular location">
    <subcellularLocation>
        <location evidence="1">Cell outer membrane</location>
    </subcellularLocation>
</comment>
<accession>A0ABY2LMI8</accession>
<dbReference type="Proteomes" id="UP000297465">
    <property type="component" value="Unassembled WGS sequence"/>
</dbReference>
<dbReference type="EMBL" id="RQFO01000020">
    <property type="protein sequence ID" value="TGK95016.1"/>
    <property type="molecule type" value="Genomic_DNA"/>
</dbReference>
<comment type="similarity">
    <text evidence="2">Belongs to the outer membrane factor (OMF) (TC 1.B.17) family.</text>
</comment>
<dbReference type="Gene3D" id="1.20.1600.10">
    <property type="entry name" value="Outer membrane efflux proteins (OEP)"/>
    <property type="match status" value="1"/>
</dbReference>
<evidence type="ECO:0000256" key="7">
    <source>
        <dbReference type="ARBA" id="ARBA00023237"/>
    </source>
</evidence>
<keyword evidence="9" id="KW-1185">Reference proteome</keyword>
<evidence type="ECO:0000313" key="9">
    <source>
        <dbReference type="Proteomes" id="UP000297465"/>
    </source>
</evidence>
<dbReference type="SUPFAM" id="SSF56954">
    <property type="entry name" value="Outer membrane efflux proteins (OEP)"/>
    <property type="match status" value="1"/>
</dbReference>
<keyword evidence="7" id="KW-0998">Cell outer membrane</keyword>
<sequence>MLRRIICIMVIPIFTVRSQSTEKLYLDVKKSEDVAIENSPELRLLGSQQRIKGLIVNENWRNYFPTASVSWFRNSNVVENEADSRSQRVSLNLDQVIYDGGRRKLALQAAMHDLDLSKYDLLLSINDLKFKTRNAYYTILSNKAQLELQERSIERQKEQLKFAQRELKLGDTTEVQVLQISNRLNEIQLQHKRTEIAYNTGLEEFKILLRLPSISEVILKDRIEDGYDFNFKTISEKDLVDLAFRSRVEFDRTKAAELQALSEHEIAKSYYIPTFSVGSYYASAGDRYEPRQREYGFNFKMSMALGPNTVQDTSNYIARNQDTDRALTSSTTVGIYDNLQYKRKIAQSGIAAEQAKITRRQLDDIIRIEVHKALHNYSVSWESMLLADENAESFDKRLKIKQRQVEIGEVRRVDLAETEIFYLEAQKAKINTRVQFLLSVSQLEMAVGASLDSLNLITQKKGKDEE</sequence>
<dbReference type="Pfam" id="PF02321">
    <property type="entry name" value="OEP"/>
    <property type="match status" value="1"/>
</dbReference>
<evidence type="ECO:0000256" key="3">
    <source>
        <dbReference type="ARBA" id="ARBA00022448"/>
    </source>
</evidence>
<evidence type="ECO:0000256" key="4">
    <source>
        <dbReference type="ARBA" id="ARBA00022452"/>
    </source>
</evidence>
<keyword evidence="6" id="KW-0472">Membrane</keyword>
<evidence type="ECO:0000256" key="6">
    <source>
        <dbReference type="ARBA" id="ARBA00023136"/>
    </source>
</evidence>
<keyword evidence="3" id="KW-0813">Transport</keyword>
<evidence type="ECO:0000256" key="5">
    <source>
        <dbReference type="ARBA" id="ARBA00022692"/>
    </source>
</evidence>
<comment type="caution">
    <text evidence="8">The sequence shown here is derived from an EMBL/GenBank/DDBJ whole genome shotgun (WGS) entry which is preliminary data.</text>
</comment>